<dbReference type="EMBL" id="NFLB01000010">
    <property type="protein sequence ID" value="OUQ04552.1"/>
    <property type="molecule type" value="Genomic_DNA"/>
</dbReference>
<sequence length="443" mass="49728">MKTPIHDFIVRYNKQNPKRFHMPGHKGASYLGCEAYDITEIVGADSLYEAHGIIKESELNASRLFNSRTFYSTEGSSHAIRAMLSLTLQYAKEKSKNPLIWAARNAHSTFISAVALLDFSVKWLYSPHNTYLSCLIEPNTLDKELKKAKQLPVAVYITSPDYLGNQAKIFELANVCHKYDVLLLVDNAHGAYLKFLPTSLHPIDLGCDMCCDSAHKTLPVLTGGAYLHLSKKRLSFLDSDVKEAFRLFGSTSPSYLILQSLDLANVYLEQLTNKLTDFIPIIDTMKQKLIENGYQLIGNEPLKLTIATKDYGYSGNEFAKLLAKQNIIVEFFDPDYVVFMFTPSLKEADIQYLTDYLIKIPRKQAINISLPQFSYPTKSMSIREAMLSPFETLPIDKCVGKVLAKASVGCPPAVPILVCGEVIDEKAVECFKYYGILSCHVIK</sequence>
<evidence type="ECO:0000256" key="2">
    <source>
        <dbReference type="ARBA" id="ARBA00022898"/>
    </source>
</evidence>
<evidence type="ECO:0000313" key="4">
    <source>
        <dbReference type="EMBL" id="OUQ04552.1"/>
    </source>
</evidence>
<dbReference type="InterPro" id="IPR052357">
    <property type="entry name" value="Orn_Lys_Arg_decarboxylase-I"/>
</dbReference>
<accession>A0A1Y4QJ07</accession>
<dbReference type="PANTHER" id="PTHR43277:SF4">
    <property type="entry name" value="ARGININE DECARBOXYLASE"/>
    <property type="match status" value="1"/>
</dbReference>
<evidence type="ECO:0000256" key="1">
    <source>
        <dbReference type="ARBA" id="ARBA00001933"/>
    </source>
</evidence>
<comment type="cofactor">
    <cofactor evidence="1">
        <name>pyridoxal 5'-phosphate</name>
        <dbReference type="ChEBI" id="CHEBI:597326"/>
    </cofactor>
</comment>
<organism evidence="4 5">
    <name type="scientific">Thomasclavelia spiroformis</name>
    <dbReference type="NCBI Taxonomy" id="29348"/>
    <lineage>
        <taxon>Bacteria</taxon>
        <taxon>Bacillati</taxon>
        <taxon>Bacillota</taxon>
        <taxon>Erysipelotrichia</taxon>
        <taxon>Erysipelotrichales</taxon>
        <taxon>Coprobacillaceae</taxon>
        <taxon>Thomasclavelia</taxon>
    </lineage>
</organism>
<dbReference type="InterPro" id="IPR000310">
    <property type="entry name" value="Orn/Lys/Arg_deCO2ase_major_dom"/>
</dbReference>
<dbReference type="Gene3D" id="3.90.100.10">
    <property type="entry name" value="Orn/Lys/Arg decarboxylase, C-terminal domain"/>
    <property type="match status" value="1"/>
</dbReference>
<evidence type="ECO:0000313" key="5">
    <source>
        <dbReference type="Proteomes" id="UP000196258"/>
    </source>
</evidence>
<dbReference type="GO" id="GO:0003824">
    <property type="term" value="F:catalytic activity"/>
    <property type="evidence" value="ECO:0007669"/>
    <property type="project" value="InterPro"/>
</dbReference>
<dbReference type="RefSeq" id="WP_087257002.1">
    <property type="nucleotide sequence ID" value="NZ_NFLB01000010.1"/>
</dbReference>
<dbReference type="PANTHER" id="PTHR43277">
    <property type="entry name" value="ARGININE DECARBOXYLASE"/>
    <property type="match status" value="1"/>
</dbReference>
<dbReference type="Proteomes" id="UP000196258">
    <property type="component" value="Unassembled WGS sequence"/>
</dbReference>
<reference evidence="5" key="1">
    <citation type="submission" date="2017-04" db="EMBL/GenBank/DDBJ databases">
        <title>Function of individual gut microbiota members based on whole genome sequencing of pure cultures obtained from chicken caecum.</title>
        <authorList>
            <person name="Medvecky M."/>
            <person name="Cejkova D."/>
            <person name="Polansky O."/>
            <person name="Karasova D."/>
            <person name="Kubasova T."/>
            <person name="Cizek A."/>
            <person name="Rychlik I."/>
        </authorList>
    </citation>
    <scope>NUCLEOTIDE SEQUENCE [LARGE SCALE GENOMIC DNA]</scope>
    <source>
        <strain evidence="5">An149</strain>
    </source>
</reference>
<proteinExistence type="predicted"/>
<keyword evidence="2" id="KW-0663">Pyridoxal phosphate</keyword>
<dbReference type="InterPro" id="IPR015424">
    <property type="entry name" value="PyrdxlP-dep_Trfase"/>
</dbReference>
<evidence type="ECO:0000259" key="3">
    <source>
        <dbReference type="Pfam" id="PF01276"/>
    </source>
</evidence>
<gene>
    <name evidence="4" type="ORF">B5E91_09155</name>
</gene>
<dbReference type="Pfam" id="PF01276">
    <property type="entry name" value="OKR_DC_1"/>
    <property type="match status" value="1"/>
</dbReference>
<dbReference type="AlphaFoldDB" id="A0A1Y4QJ07"/>
<feature type="domain" description="Orn/Lys/Arg decarboxylases family 1 pyridoxal-P attachment site" evidence="3">
    <location>
        <begin position="3"/>
        <end position="289"/>
    </location>
</feature>
<comment type="caution">
    <text evidence="4">The sequence shown here is derived from an EMBL/GenBank/DDBJ whole genome shotgun (WGS) entry which is preliminary data.</text>
</comment>
<name>A0A1Y4QJ07_9FIRM</name>
<protein>
    <recommendedName>
        <fullName evidence="3">Orn/Lys/Arg decarboxylases family 1 pyridoxal-P attachment site domain-containing protein</fullName>
    </recommendedName>
</protein>
<dbReference type="SUPFAM" id="SSF53383">
    <property type="entry name" value="PLP-dependent transferases"/>
    <property type="match status" value="1"/>
</dbReference>
<dbReference type="InterPro" id="IPR015421">
    <property type="entry name" value="PyrdxlP-dep_Trfase_major"/>
</dbReference>
<dbReference type="Gene3D" id="3.40.640.10">
    <property type="entry name" value="Type I PLP-dependent aspartate aminotransferase-like (Major domain)"/>
    <property type="match status" value="1"/>
</dbReference>